<evidence type="ECO:0000256" key="1">
    <source>
        <dbReference type="SAM" id="MobiDB-lite"/>
    </source>
</evidence>
<dbReference type="AlphaFoldDB" id="A0AB39PZQ5"/>
<accession>A0AB39PZQ5</accession>
<feature type="chain" id="PRO_5044239092" evidence="2">
    <location>
        <begin position="25"/>
        <end position="76"/>
    </location>
</feature>
<feature type="compositionally biased region" description="Basic and acidic residues" evidence="1">
    <location>
        <begin position="25"/>
        <end position="37"/>
    </location>
</feature>
<dbReference type="EMBL" id="CP163439">
    <property type="protein sequence ID" value="XDQ35527.1"/>
    <property type="molecule type" value="Genomic_DNA"/>
</dbReference>
<name>A0AB39PZQ5_9ACTN</name>
<proteinExistence type="predicted"/>
<protein>
    <submittedName>
        <fullName evidence="3">Uncharacterized protein</fullName>
    </submittedName>
</protein>
<feature type="signal peptide" evidence="2">
    <location>
        <begin position="1"/>
        <end position="24"/>
    </location>
</feature>
<dbReference type="RefSeq" id="WP_369170068.1">
    <property type="nucleotide sequence ID" value="NZ_CP163439.1"/>
</dbReference>
<gene>
    <name evidence="3" type="ORF">AB5J49_20530</name>
</gene>
<sequence>MKIIATAALAAATLILTAAVPASADGDHKTRQADKKASTGSVVTPESNIPMRINVDESADSEVSEGLLPRIVGQLL</sequence>
<evidence type="ECO:0000256" key="2">
    <source>
        <dbReference type="SAM" id="SignalP"/>
    </source>
</evidence>
<feature type="region of interest" description="Disordered" evidence="1">
    <location>
        <begin position="23"/>
        <end position="45"/>
    </location>
</feature>
<organism evidence="3">
    <name type="scientific">Streptomyces sp. R28</name>
    <dbReference type="NCBI Taxonomy" id="3238628"/>
    <lineage>
        <taxon>Bacteria</taxon>
        <taxon>Bacillati</taxon>
        <taxon>Actinomycetota</taxon>
        <taxon>Actinomycetes</taxon>
        <taxon>Kitasatosporales</taxon>
        <taxon>Streptomycetaceae</taxon>
        <taxon>Streptomyces</taxon>
    </lineage>
</organism>
<keyword evidence="2" id="KW-0732">Signal</keyword>
<evidence type="ECO:0000313" key="3">
    <source>
        <dbReference type="EMBL" id="XDQ35527.1"/>
    </source>
</evidence>
<reference evidence="3" key="1">
    <citation type="submission" date="2024-07" db="EMBL/GenBank/DDBJ databases">
        <authorList>
            <person name="Yu S.T."/>
        </authorList>
    </citation>
    <scope>NUCLEOTIDE SEQUENCE</scope>
    <source>
        <strain evidence="3">R28</strain>
    </source>
</reference>